<dbReference type="AlphaFoldDB" id="A0A183L7V9"/>
<sequence length="103" mass="11857">NSIFIITDYVGGRFLSEFRSLIEEIELSTDEKEFEAGVSDLNDEDIGDEMESLTDKKLVSDFNTNDSIQKHHISHITLENLRYQALRYDCPHCKCCVGRLLEV</sequence>
<evidence type="ECO:0000313" key="2">
    <source>
        <dbReference type="Proteomes" id="UP000279833"/>
    </source>
</evidence>
<keyword evidence="2" id="KW-1185">Reference proteome</keyword>
<accession>A0A183L7V9</accession>
<dbReference type="STRING" id="6186.A0A183L7V9"/>
<protein>
    <submittedName>
        <fullName evidence="3">Helicase C-terminal domain-containing protein</fullName>
    </submittedName>
</protein>
<organism evidence="3">
    <name type="scientific">Schistosoma curassoni</name>
    <dbReference type="NCBI Taxonomy" id="6186"/>
    <lineage>
        <taxon>Eukaryota</taxon>
        <taxon>Metazoa</taxon>
        <taxon>Spiralia</taxon>
        <taxon>Lophotrochozoa</taxon>
        <taxon>Platyhelminthes</taxon>
        <taxon>Trematoda</taxon>
        <taxon>Digenea</taxon>
        <taxon>Strigeidida</taxon>
        <taxon>Schistosomatoidea</taxon>
        <taxon>Schistosomatidae</taxon>
        <taxon>Schistosoma</taxon>
    </lineage>
</organism>
<evidence type="ECO:0000313" key="3">
    <source>
        <dbReference type="WBParaSite" id="SCUD_0002343301-mRNA-1"/>
    </source>
</evidence>
<evidence type="ECO:0000313" key="1">
    <source>
        <dbReference type="EMBL" id="VDP83011.1"/>
    </source>
</evidence>
<proteinExistence type="predicted"/>
<dbReference type="Proteomes" id="UP000279833">
    <property type="component" value="Unassembled WGS sequence"/>
</dbReference>
<reference evidence="3" key="1">
    <citation type="submission" date="2016-06" db="UniProtKB">
        <authorList>
            <consortium name="WormBaseParasite"/>
        </authorList>
    </citation>
    <scope>IDENTIFICATION</scope>
</reference>
<gene>
    <name evidence="1" type="ORF">SCUD_LOCUS23430</name>
</gene>
<dbReference type="WBParaSite" id="SCUD_0002343301-mRNA-1">
    <property type="protein sequence ID" value="SCUD_0002343301-mRNA-1"/>
    <property type="gene ID" value="SCUD_0002343301"/>
</dbReference>
<name>A0A183L7V9_9TREM</name>
<dbReference type="EMBL" id="UZAK01054723">
    <property type="protein sequence ID" value="VDP83011.1"/>
    <property type="molecule type" value="Genomic_DNA"/>
</dbReference>
<reference evidence="1 2" key="2">
    <citation type="submission" date="2018-11" db="EMBL/GenBank/DDBJ databases">
        <authorList>
            <consortium name="Pathogen Informatics"/>
        </authorList>
    </citation>
    <scope>NUCLEOTIDE SEQUENCE [LARGE SCALE GENOMIC DNA]</scope>
    <source>
        <strain evidence="1">Dakar</strain>
        <strain evidence="2">Dakar, Senegal</strain>
    </source>
</reference>